<comment type="caution">
    <text evidence="13">The sequence shown here is derived from an EMBL/GenBank/DDBJ whole genome shotgun (WGS) entry which is preliminary data.</text>
</comment>
<keyword evidence="6 11" id="KW-0874">Quinone</keyword>
<keyword evidence="3 11" id="KW-0813">Transport</keyword>
<dbReference type="GO" id="GO:0008137">
    <property type="term" value="F:NADH dehydrogenase (ubiquinone) activity"/>
    <property type="evidence" value="ECO:0007669"/>
    <property type="project" value="InterPro"/>
</dbReference>
<keyword evidence="8 11" id="KW-1133">Transmembrane helix</keyword>
<evidence type="ECO:0000256" key="1">
    <source>
        <dbReference type="ARBA" id="ARBA00004141"/>
    </source>
</evidence>
<evidence type="ECO:0000256" key="7">
    <source>
        <dbReference type="ARBA" id="ARBA00022967"/>
    </source>
</evidence>
<dbReference type="AlphaFoldDB" id="C8PF47"/>
<evidence type="ECO:0000256" key="5">
    <source>
        <dbReference type="ARBA" id="ARBA00022692"/>
    </source>
</evidence>
<dbReference type="EC" id="7.1.1.-" evidence="11"/>
<comment type="subunit">
    <text evidence="11">NDH-1 is composed of 14 different subunits. Subunits NuoA, H, J, K, L, M, N constitute the membrane sector of the complex.</text>
</comment>
<dbReference type="RefSeq" id="WP_005869774.1">
    <property type="nucleotide sequence ID" value="NZ_ACYG01000009.1"/>
</dbReference>
<evidence type="ECO:0000256" key="12">
    <source>
        <dbReference type="RuleBase" id="RU003639"/>
    </source>
</evidence>
<dbReference type="PANTHER" id="PTHR11058">
    <property type="entry name" value="NADH-UBIQUINONE OXIDOREDUCTASE CHAIN 3"/>
    <property type="match status" value="1"/>
</dbReference>
<comment type="catalytic activity">
    <reaction evidence="11 12">
        <text>a quinone + NADH + 5 H(+)(in) = a quinol + NAD(+) + 4 H(+)(out)</text>
        <dbReference type="Rhea" id="RHEA:57888"/>
        <dbReference type="ChEBI" id="CHEBI:15378"/>
        <dbReference type="ChEBI" id="CHEBI:24646"/>
        <dbReference type="ChEBI" id="CHEBI:57540"/>
        <dbReference type="ChEBI" id="CHEBI:57945"/>
        <dbReference type="ChEBI" id="CHEBI:132124"/>
    </reaction>
</comment>
<evidence type="ECO:0000313" key="14">
    <source>
        <dbReference type="Proteomes" id="UP000005709"/>
    </source>
</evidence>
<dbReference type="eggNOG" id="COG0838">
    <property type="taxonomic scope" value="Bacteria"/>
</dbReference>
<evidence type="ECO:0000256" key="10">
    <source>
        <dbReference type="ARBA" id="ARBA00023136"/>
    </source>
</evidence>
<keyword evidence="11" id="KW-0830">Ubiquinone</keyword>
<keyword evidence="7 11" id="KW-1278">Translocase</keyword>
<dbReference type="InterPro" id="IPR000440">
    <property type="entry name" value="NADH_UbQ/plastoQ_OxRdtase_su3"/>
</dbReference>
<evidence type="ECO:0000313" key="13">
    <source>
        <dbReference type="EMBL" id="EEV18675.1"/>
    </source>
</evidence>
<dbReference type="OrthoDB" id="9791970at2"/>
<dbReference type="GO" id="GO:0048038">
    <property type="term" value="F:quinone binding"/>
    <property type="evidence" value="ECO:0007669"/>
    <property type="project" value="UniProtKB-KW"/>
</dbReference>
<dbReference type="EMBL" id="ACYG01000009">
    <property type="protein sequence ID" value="EEV18675.1"/>
    <property type="molecule type" value="Genomic_DNA"/>
</dbReference>
<evidence type="ECO:0000256" key="2">
    <source>
        <dbReference type="ARBA" id="ARBA00008472"/>
    </source>
</evidence>
<keyword evidence="5 11" id="KW-0812">Transmembrane</keyword>
<dbReference type="GO" id="GO:0005886">
    <property type="term" value="C:plasma membrane"/>
    <property type="evidence" value="ECO:0007669"/>
    <property type="project" value="UniProtKB-SubCell"/>
</dbReference>
<dbReference type="STRING" id="824.CGRAC_0310"/>
<feature type="transmembrane region" description="Helical" evidence="11">
    <location>
        <begin position="94"/>
        <end position="118"/>
    </location>
</feature>
<evidence type="ECO:0000256" key="11">
    <source>
        <dbReference type="HAMAP-Rule" id="MF_01394"/>
    </source>
</evidence>
<keyword evidence="10 11" id="KW-0472">Membrane</keyword>
<evidence type="ECO:0000256" key="3">
    <source>
        <dbReference type="ARBA" id="ARBA00022448"/>
    </source>
</evidence>
<gene>
    <name evidence="11" type="primary">nuoA</name>
    <name evidence="13" type="ORF">CAMGR0001_2688</name>
</gene>
<dbReference type="HAMAP" id="MF_01394">
    <property type="entry name" value="NDH1_NuoA"/>
    <property type="match status" value="1"/>
</dbReference>
<dbReference type="NCBIfam" id="NF006303">
    <property type="entry name" value="PRK08489.1"/>
    <property type="match status" value="1"/>
</dbReference>
<name>C8PF47_9BACT</name>
<proteinExistence type="inferred from homology"/>
<accession>C8PF47</accession>
<dbReference type="GO" id="GO:0030964">
    <property type="term" value="C:NADH dehydrogenase complex"/>
    <property type="evidence" value="ECO:0007669"/>
    <property type="project" value="TreeGrafter"/>
</dbReference>
<comment type="function">
    <text evidence="11">NDH-1 shuttles electrons from NADH, via FMN and iron-sulfur (Fe-S) centers, to quinones in the respiratory chain. The immediate electron acceptor for the enzyme in this species is believed to be ubiquinone. Couples the redox reaction to proton translocation (for every two electrons transferred, four hydrogen ions are translocated across the cytoplasmic membrane), and thus conserves the redox energy in a proton gradient.</text>
</comment>
<comment type="subcellular location">
    <subcellularLocation>
        <location evidence="11 12">Cell membrane</location>
        <topology evidence="11 12">Multi-pass membrane protein</topology>
    </subcellularLocation>
    <subcellularLocation>
        <location evidence="1">Membrane</location>
        <topology evidence="1">Multi-pass membrane protein</topology>
    </subcellularLocation>
</comment>
<dbReference type="GO" id="GO:0050136">
    <property type="term" value="F:NADH dehydrogenase (quinone) (non-electrogenic) activity"/>
    <property type="evidence" value="ECO:0007669"/>
    <property type="project" value="UniProtKB-UniRule"/>
</dbReference>
<evidence type="ECO:0000256" key="6">
    <source>
        <dbReference type="ARBA" id="ARBA00022719"/>
    </source>
</evidence>
<comment type="similarity">
    <text evidence="2 11 12">Belongs to the complex I subunit 3 family.</text>
</comment>
<evidence type="ECO:0000256" key="8">
    <source>
        <dbReference type="ARBA" id="ARBA00022989"/>
    </source>
</evidence>
<reference evidence="13 14" key="1">
    <citation type="submission" date="2009-07" db="EMBL/GenBank/DDBJ databases">
        <authorList>
            <person name="Madupu R."/>
            <person name="Sebastian Y."/>
            <person name="Durkin A.S."/>
            <person name="Torralba M."/>
            <person name="Methe B."/>
            <person name="Sutton G.G."/>
            <person name="Strausberg R.L."/>
            <person name="Nelson K.E."/>
        </authorList>
    </citation>
    <scope>NUCLEOTIDE SEQUENCE [LARGE SCALE GENOMIC DNA]</scope>
    <source>
        <strain evidence="13 14">RM3268</strain>
    </source>
</reference>
<keyword evidence="14" id="KW-1185">Reference proteome</keyword>
<dbReference type="Gene3D" id="1.20.58.1610">
    <property type="entry name" value="NADH:ubiquinone/plastoquinone oxidoreductase, chain 3"/>
    <property type="match status" value="1"/>
</dbReference>
<organism evidence="13 14">
    <name type="scientific">Campylobacter gracilis RM3268</name>
    <dbReference type="NCBI Taxonomy" id="553220"/>
    <lineage>
        <taxon>Bacteria</taxon>
        <taxon>Pseudomonadati</taxon>
        <taxon>Campylobacterota</taxon>
        <taxon>Epsilonproteobacteria</taxon>
        <taxon>Campylobacterales</taxon>
        <taxon>Campylobacteraceae</taxon>
        <taxon>Campylobacter</taxon>
    </lineage>
</organism>
<keyword evidence="4 11" id="KW-1003">Cell membrane</keyword>
<keyword evidence="13" id="KW-0560">Oxidoreductase</keyword>
<dbReference type="InterPro" id="IPR023043">
    <property type="entry name" value="NAD(P)H_OxRDtase_bac/plastid"/>
</dbReference>
<keyword evidence="9 11" id="KW-0520">NAD</keyword>
<evidence type="ECO:0000256" key="4">
    <source>
        <dbReference type="ARBA" id="ARBA00022475"/>
    </source>
</evidence>
<dbReference type="InterPro" id="IPR038430">
    <property type="entry name" value="NDAH_ubi_oxred_su3_sf"/>
</dbReference>
<sequence length="129" mass="14830">MSRIPLQSPYFGIFVMLILAFCVFSLIVKLSSLVGSRLADRRDERLKGEIYESGPEAVKQPNRMNSHFFLIAVLFILFDVEIIFMFPWAVNFKILGVFGLVEMAFFIVLLGIGFIYAWKKGALNWQSIR</sequence>
<feature type="transmembrane region" description="Helical" evidence="11">
    <location>
        <begin position="68"/>
        <end position="88"/>
    </location>
</feature>
<dbReference type="Proteomes" id="UP000005709">
    <property type="component" value="Unassembled WGS sequence"/>
</dbReference>
<feature type="transmembrane region" description="Helical" evidence="11">
    <location>
        <begin position="12"/>
        <end position="35"/>
    </location>
</feature>
<protein>
    <recommendedName>
        <fullName evidence="11">NADH-quinone oxidoreductase subunit A</fullName>
        <ecNumber evidence="11">7.1.1.-</ecNumber>
    </recommendedName>
    <alternativeName>
        <fullName evidence="11">NADH dehydrogenase I subunit A</fullName>
    </alternativeName>
    <alternativeName>
        <fullName evidence="11">NDH-1 subunit A</fullName>
    </alternativeName>
    <alternativeName>
        <fullName evidence="11">NUO1</fullName>
    </alternativeName>
</protein>
<dbReference type="Pfam" id="PF00507">
    <property type="entry name" value="Oxidored_q4"/>
    <property type="match status" value="1"/>
</dbReference>
<evidence type="ECO:0000256" key="9">
    <source>
        <dbReference type="ARBA" id="ARBA00023027"/>
    </source>
</evidence>
<dbReference type="PANTHER" id="PTHR11058:SF22">
    <property type="entry name" value="NADH-QUINONE OXIDOREDUCTASE SUBUNIT A"/>
    <property type="match status" value="1"/>
</dbReference>